<dbReference type="EMBL" id="CP035758">
    <property type="protein sequence ID" value="QBD78580.1"/>
    <property type="molecule type" value="Genomic_DNA"/>
</dbReference>
<evidence type="ECO:0000313" key="3">
    <source>
        <dbReference type="Proteomes" id="UP000290365"/>
    </source>
</evidence>
<protein>
    <submittedName>
        <fullName evidence="2">Uncharacterized protein</fullName>
    </submittedName>
</protein>
<name>A0A4P6JTG0_KTERU</name>
<dbReference type="RefSeq" id="WP_129889633.1">
    <property type="nucleotide sequence ID" value="NZ_CP035758.1"/>
</dbReference>
<evidence type="ECO:0000313" key="2">
    <source>
        <dbReference type="EMBL" id="QBD78580.1"/>
    </source>
</evidence>
<reference evidence="2 3" key="1">
    <citation type="submission" date="2019-01" db="EMBL/GenBank/DDBJ databases">
        <title>Ktedonosporobacter rubrisoli SCAWS-G2.</title>
        <authorList>
            <person name="Huang Y."/>
            <person name="Yan B."/>
        </authorList>
    </citation>
    <scope>NUCLEOTIDE SEQUENCE [LARGE SCALE GENOMIC DNA]</scope>
    <source>
        <strain evidence="2 3">SCAWS-G2</strain>
    </source>
</reference>
<sequence>MAQKEVGETAPDNLIELVVSAKLRRAHANGMGFERSHEKRSPYGEARRKEKRQIRSGRI</sequence>
<evidence type="ECO:0000256" key="1">
    <source>
        <dbReference type="SAM" id="MobiDB-lite"/>
    </source>
</evidence>
<proteinExistence type="predicted"/>
<accession>A0A4P6JTG0</accession>
<gene>
    <name evidence="2" type="ORF">EPA93_22325</name>
</gene>
<dbReference type="Proteomes" id="UP000290365">
    <property type="component" value="Chromosome"/>
</dbReference>
<feature type="compositionally biased region" description="Basic residues" evidence="1">
    <location>
        <begin position="49"/>
        <end position="59"/>
    </location>
</feature>
<feature type="compositionally biased region" description="Basic and acidic residues" evidence="1">
    <location>
        <begin position="34"/>
        <end position="48"/>
    </location>
</feature>
<feature type="region of interest" description="Disordered" evidence="1">
    <location>
        <begin position="27"/>
        <end position="59"/>
    </location>
</feature>
<organism evidence="2 3">
    <name type="scientific">Ktedonosporobacter rubrisoli</name>
    <dbReference type="NCBI Taxonomy" id="2509675"/>
    <lineage>
        <taxon>Bacteria</taxon>
        <taxon>Bacillati</taxon>
        <taxon>Chloroflexota</taxon>
        <taxon>Ktedonobacteria</taxon>
        <taxon>Ktedonobacterales</taxon>
        <taxon>Ktedonosporobacteraceae</taxon>
        <taxon>Ktedonosporobacter</taxon>
    </lineage>
</organism>
<keyword evidence="3" id="KW-1185">Reference proteome</keyword>
<dbReference type="KEGG" id="kbs:EPA93_22325"/>
<dbReference type="AlphaFoldDB" id="A0A4P6JTG0"/>